<evidence type="ECO:0000259" key="4">
    <source>
        <dbReference type="Pfam" id="PF03389"/>
    </source>
</evidence>
<feature type="compositionally biased region" description="Basic and acidic residues" evidence="3">
    <location>
        <begin position="945"/>
        <end position="954"/>
    </location>
</feature>
<evidence type="ECO:0000313" key="5">
    <source>
        <dbReference type="EMBL" id="MFC6392555.1"/>
    </source>
</evidence>
<comment type="similarity">
    <text evidence="1">Belongs to the MobA/MobL family.</text>
</comment>
<dbReference type="SUPFAM" id="SSF52540">
    <property type="entry name" value="P-loop containing nucleoside triphosphate hydrolases"/>
    <property type="match status" value="2"/>
</dbReference>
<dbReference type="Gene3D" id="2.30.30.940">
    <property type="match status" value="1"/>
</dbReference>
<dbReference type="InterPro" id="IPR014136">
    <property type="entry name" value="TraA_Ti"/>
</dbReference>
<dbReference type="NCBIfam" id="NF041496">
    <property type="entry name" value="MobQ"/>
    <property type="match status" value="1"/>
</dbReference>
<comment type="caution">
    <text evidence="5">The sequence shown here is derived from an EMBL/GenBank/DDBJ whole genome shotgun (WGS) entry which is preliminary data.</text>
</comment>
<gene>
    <name evidence="5" type="primary">traA</name>
    <name evidence="5" type="ORF">ACFQDP_24965</name>
</gene>
<keyword evidence="2" id="KW-0184">Conjugation</keyword>
<dbReference type="RefSeq" id="WP_012753487.1">
    <property type="nucleotide sequence ID" value="NZ_JBHSTT010000105.1"/>
</dbReference>
<dbReference type="Gene3D" id="3.40.50.300">
    <property type="entry name" value="P-loop containing nucleotide triphosphate hydrolases"/>
    <property type="match status" value="2"/>
</dbReference>
<evidence type="ECO:0000313" key="6">
    <source>
        <dbReference type="Proteomes" id="UP001596237"/>
    </source>
</evidence>
<feature type="region of interest" description="Disordered" evidence="3">
    <location>
        <begin position="207"/>
        <end position="226"/>
    </location>
</feature>
<dbReference type="InterPro" id="IPR005053">
    <property type="entry name" value="MobA_MobL"/>
</dbReference>
<dbReference type="NCBIfam" id="TIGR02768">
    <property type="entry name" value="TraA_Ti"/>
    <property type="match status" value="1"/>
</dbReference>
<organism evidence="5 6">
    <name type="scientific">Methylorubrum zatmanii</name>
    <dbReference type="NCBI Taxonomy" id="29429"/>
    <lineage>
        <taxon>Bacteria</taxon>
        <taxon>Pseudomonadati</taxon>
        <taxon>Pseudomonadota</taxon>
        <taxon>Alphaproteobacteria</taxon>
        <taxon>Hyphomicrobiales</taxon>
        <taxon>Methylobacteriaceae</taxon>
        <taxon>Methylorubrum</taxon>
    </lineage>
</organism>
<evidence type="ECO:0000256" key="1">
    <source>
        <dbReference type="ARBA" id="ARBA00010873"/>
    </source>
</evidence>
<evidence type="ECO:0000256" key="2">
    <source>
        <dbReference type="ARBA" id="ARBA00022971"/>
    </source>
</evidence>
<feature type="region of interest" description="Disordered" evidence="3">
    <location>
        <begin position="937"/>
        <end position="964"/>
    </location>
</feature>
<evidence type="ECO:0000256" key="3">
    <source>
        <dbReference type="SAM" id="MobiDB-lite"/>
    </source>
</evidence>
<name>A0ABW1WZQ6_9HYPH</name>
<dbReference type="NCBIfam" id="NF010464">
    <property type="entry name" value="PRK13889.1"/>
    <property type="match status" value="1"/>
</dbReference>
<dbReference type="InterPro" id="IPR027417">
    <property type="entry name" value="P-loop_NTPase"/>
</dbReference>
<protein>
    <submittedName>
        <fullName evidence="5">Ti-type conjugative transfer relaxase TraA</fullName>
    </submittedName>
</protein>
<proteinExistence type="inferred from homology"/>
<dbReference type="Proteomes" id="UP001596237">
    <property type="component" value="Unassembled WGS sequence"/>
</dbReference>
<dbReference type="Pfam" id="PF13604">
    <property type="entry name" value="AAA_30"/>
    <property type="match status" value="1"/>
</dbReference>
<dbReference type="Pfam" id="PF03389">
    <property type="entry name" value="MobA_MobL"/>
    <property type="match status" value="1"/>
</dbReference>
<feature type="domain" description="MobA/MobL protein" evidence="4">
    <location>
        <begin position="17"/>
        <end position="215"/>
    </location>
</feature>
<keyword evidence="6" id="KW-1185">Reference proteome</keyword>
<accession>A0ABW1WZQ6</accession>
<dbReference type="CDD" id="cd18809">
    <property type="entry name" value="SF1_C_RecD"/>
    <property type="match status" value="1"/>
</dbReference>
<sequence>MAIYHFSAKLISRSAGRSAVAAAAYRSASELHDERAEQRHDFRAKGGVVHSEILLPQGAPERLSDRATLWNAVEASEKRKDAQLAREVEFALPRELSRAEGIALARDFVQATFVSRGMVADLNLHWDQAADGSYKPHAHVLLTLRAVGPEGFGAKERSWNAREELVGWRERWAGHVNTRLAELGHDVRIDHRSLADQGLALEPQHKIGPAGARREARDEDAERADEHRAIAARNGDRIAADPTIALTALTQQSSTFTRQDLARLIHRHSDGEAQFTPLMAKVEASPELVRLGQDARGQERFTTRMMLGIEARMEQAAERLSRAEGHAIGSSLQEAALRARSLGAEQDAAFRSVTGGADLALVTGYAGTGKSTMLAAARVAWEAAGYTVRGAALSGIAAENLEAGSGILSRTLASLEHAWGQGRDALTSRDVLVIDEAGMVGSRQMERVLSAAQTAGAKIVLVGDPEQLQAIEAGAAFRALLERHGAAEITQVRRQEEAWQRAATRELATGRTGEALARYVAAGRVQAQATRLEAQAALVAAWDAERQAAPEKSRMILASTRVDVAELNRLARARMRAAGALGVEAPVETERGTRAFAPGDRLMFLRNERSLGVKNGSLGWVERVESGGMSVRLDGPEGRVIGFELKDYAHVEHGYAATVHKAQGVTVDRIHLLASPLMDRHSAYVGLTRHREAVTLHYGQDDFGDIQALARGASRERAQETTLDYAAGFAERRGIVPASTIVVERPAEPELRPEPPAPRLGRFAGLKLGRAPARPMLNATSVEADPAAFLSRAVDGYVAAFADAARMRRADLPVLPHQDKALAEAAARLDALDPETGRDLRAALARRPELAARAAEGRAALLEAVAEERRLRHSPELRAQRYAARWAQLEQVSAAARQGPEAVAARAALQALAGEIRRDGQAAAVLKRQARDLGLQPGSGLARALDGRSARAVERSGPSPGFSR</sequence>
<dbReference type="EMBL" id="JBHSTT010000105">
    <property type="protein sequence ID" value="MFC6392555.1"/>
    <property type="molecule type" value="Genomic_DNA"/>
</dbReference>
<dbReference type="Gene3D" id="3.30.930.30">
    <property type="match status" value="1"/>
</dbReference>
<dbReference type="CDD" id="cd17933">
    <property type="entry name" value="DEXSc_RecD-like"/>
    <property type="match status" value="1"/>
</dbReference>
<reference evidence="6" key="1">
    <citation type="journal article" date="2019" name="Int. J. Syst. Evol. Microbiol.">
        <title>The Global Catalogue of Microorganisms (GCM) 10K type strain sequencing project: providing services to taxonomists for standard genome sequencing and annotation.</title>
        <authorList>
            <consortium name="The Broad Institute Genomics Platform"/>
            <consortium name="The Broad Institute Genome Sequencing Center for Infectious Disease"/>
            <person name="Wu L."/>
            <person name="Ma J."/>
        </authorList>
    </citation>
    <scope>NUCLEOTIDE SEQUENCE [LARGE SCALE GENOMIC DNA]</scope>
    <source>
        <strain evidence="6">CCUG 36916</strain>
    </source>
</reference>